<feature type="chain" id="PRO_5046903505" description="Lipoprotein" evidence="2">
    <location>
        <begin position="25"/>
        <end position="149"/>
    </location>
</feature>
<keyword evidence="4" id="KW-1185">Reference proteome</keyword>
<dbReference type="Proteomes" id="UP001226389">
    <property type="component" value="Unassembled WGS sequence"/>
</dbReference>
<gene>
    <name evidence="3" type="ORF">J2T22_003658</name>
</gene>
<sequence>MARNSEAWGWLLVLAALSSALTLAGCAQTETTVDSKPQAVATKGQGRASSPSCTSTGNYKVVPSANGSFPRLPATSTAEPPLVRLSSTHLKNDPVTADLSVALLSGGSPASREFRGLALGQQASFDGYTVRITSICEGEVRFDLVQQPG</sequence>
<name>A0ABT9ULC3_9MICC</name>
<comment type="caution">
    <text evidence="3">The sequence shown here is derived from an EMBL/GenBank/DDBJ whole genome shotgun (WGS) entry which is preliminary data.</text>
</comment>
<organism evidence="3 4">
    <name type="scientific">Pseudarthrobacter defluvii</name>
    <dbReference type="NCBI Taxonomy" id="410837"/>
    <lineage>
        <taxon>Bacteria</taxon>
        <taxon>Bacillati</taxon>
        <taxon>Actinomycetota</taxon>
        <taxon>Actinomycetes</taxon>
        <taxon>Micrococcales</taxon>
        <taxon>Micrococcaceae</taxon>
        <taxon>Pseudarthrobacter</taxon>
    </lineage>
</organism>
<evidence type="ECO:0000256" key="2">
    <source>
        <dbReference type="SAM" id="SignalP"/>
    </source>
</evidence>
<reference evidence="3 4" key="1">
    <citation type="submission" date="2023-07" db="EMBL/GenBank/DDBJ databases">
        <title>Sorghum-associated microbial communities from plants grown in Nebraska, USA.</title>
        <authorList>
            <person name="Schachtman D."/>
        </authorList>
    </citation>
    <scope>NUCLEOTIDE SEQUENCE [LARGE SCALE GENOMIC DNA]</scope>
    <source>
        <strain evidence="3 4">DS994</strain>
    </source>
</reference>
<evidence type="ECO:0008006" key="5">
    <source>
        <dbReference type="Google" id="ProtNLM"/>
    </source>
</evidence>
<evidence type="ECO:0000313" key="4">
    <source>
        <dbReference type="Proteomes" id="UP001226389"/>
    </source>
</evidence>
<keyword evidence="2" id="KW-0732">Signal</keyword>
<evidence type="ECO:0000256" key="1">
    <source>
        <dbReference type="SAM" id="MobiDB-lite"/>
    </source>
</evidence>
<dbReference type="PROSITE" id="PS51257">
    <property type="entry name" value="PROKAR_LIPOPROTEIN"/>
    <property type="match status" value="1"/>
</dbReference>
<evidence type="ECO:0000313" key="3">
    <source>
        <dbReference type="EMBL" id="MDQ0120457.1"/>
    </source>
</evidence>
<accession>A0ABT9ULC3</accession>
<feature type="region of interest" description="Disordered" evidence="1">
    <location>
        <begin position="37"/>
        <end position="57"/>
    </location>
</feature>
<dbReference type="EMBL" id="JAUSSY010000014">
    <property type="protein sequence ID" value="MDQ0120457.1"/>
    <property type="molecule type" value="Genomic_DNA"/>
</dbReference>
<feature type="compositionally biased region" description="Polar residues" evidence="1">
    <location>
        <begin position="47"/>
        <end position="57"/>
    </location>
</feature>
<feature type="signal peptide" evidence="2">
    <location>
        <begin position="1"/>
        <end position="24"/>
    </location>
</feature>
<dbReference type="RefSeq" id="WP_307492590.1">
    <property type="nucleotide sequence ID" value="NZ_JAUSSY010000014.1"/>
</dbReference>
<protein>
    <recommendedName>
        <fullName evidence="5">Lipoprotein</fullName>
    </recommendedName>
</protein>
<proteinExistence type="predicted"/>